<name>A0A6V7CT19_9XANT</name>
<organism evidence="1">
    <name type="scientific">Xanthomonas hortorum pv. pelargonii</name>
    <dbReference type="NCBI Taxonomy" id="453602"/>
    <lineage>
        <taxon>Bacteria</taxon>
        <taxon>Pseudomonadati</taxon>
        <taxon>Pseudomonadota</taxon>
        <taxon>Gammaproteobacteria</taxon>
        <taxon>Lysobacterales</taxon>
        <taxon>Lysobacteraceae</taxon>
        <taxon>Xanthomonas</taxon>
    </lineage>
</organism>
<protein>
    <submittedName>
        <fullName evidence="1">Uncharacterized protein</fullName>
    </submittedName>
</protein>
<dbReference type="EMBL" id="LR828261">
    <property type="protein sequence ID" value="CAD0321416.1"/>
    <property type="molecule type" value="Genomic_DNA"/>
</dbReference>
<sequence length="388" mass="41871">MQARAFPLSHMARAAACVFNTSAESAKVFKQPAGYWLWLALISPCIAQAQVDLSQLDAEMAAPRTQVLVLGSVHLSQLPKGSDIGAARLQPLMDRLAAYKPTIITVENLSGETCDLMRRHPAVYSPEDSATYCPDTSEAARATGLDVPTALGQVRAALGTLPSAPTPAQRRHLAALFLASGDPSSALVQWLQLAQAEQRSGDGLDAALVKRLRAMETRPNESDQIAARLAARLGLQRVYPADDHTGDNVDLGDPAAYGKAIQAAWDKAAPRANAMREREDQLASEGKLLELYRAINLPASQQLAIAVDFRAALSEGSPQHFGYRYMSGWEIRNLRMVSNVRASFAEQPGARVLAVVGAMHKPWFDNWLGQLQGVDIVDAEKVLGTDGQ</sequence>
<accession>A0A6V7CT19</accession>
<dbReference type="AlphaFoldDB" id="A0A6V7CT19"/>
<dbReference type="InterPro" id="IPR043749">
    <property type="entry name" value="DUF5694"/>
</dbReference>
<dbReference type="EMBL" id="LR828261">
    <property type="protein sequence ID" value="CAD0321408.1"/>
    <property type="molecule type" value="Genomic_DNA"/>
</dbReference>
<evidence type="ECO:0000313" key="1">
    <source>
        <dbReference type="EMBL" id="CAD0321416.1"/>
    </source>
</evidence>
<proteinExistence type="predicted"/>
<reference evidence="1" key="1">
    <citation type="submission" date="2020-07" db="EMBL/GenBank/DDBJ databases">
        <authorList>
            <person name="Pothier F. J."/>
        </authorList>
    </citation>
    <scope>NUCLEOTIDE SEQUENCE</scope>
    <source>
        <strain evidence="1">CFBP 2533</strain>
    </source>
</reference>
<dbReference type="Pfam" id="PF18950">
    <property type="entry name" value="DUF5694"/>
    <property type="match status" value="1"/>
</dbReference>
<gene>
    <name evidence="1" type="ORF">CFBP2533_16230</name>
</gene>
<dbReference type="RefSeq" id="WP_233366509.1">
    <property type="nucleotide sequence ID" value="NZ_CP098604.1"/>
</dbReference>